<reference evidence="2" key="1">
    <citation type="submission" date="2021-05" db="EMBL/GenBank/DDBJ databases">
        <authorList>
            <person name="Alioto T."/>
            <person name="Alioto T."/>
            <person name="Gomez Garrido J."/>
        </authorList>
    </citation>
    <scope>NUCLEOTIDE SEQUENCE</scope>
</reference>
<sequence>MILTYFLTFSCSLTSSMYCFTCITLLCLAKATLLISFSKCCSLLNYVSLRFSSIRWSFYFESFCLVHFGKSFQSFHLGTYYCSDLMFFREIFLVLSVDMVWFCVCFFLHAKHFPNIFYWFCRVLFQDNPGI</sequence>
<dbReference type="EMBL" id="HBUF01484554">
    <property type="protein sequence ID" value="CAG6745116.1"/>
    <property type="molecule type" value="Transcribed_RNA"/>
</dbReference>
<keyword evidence="1" id="KW-0472">Membrane</keyword>
<accession>A0A8D8ZFF0</accession>
<feature type="transmembrane region" description="Helical" evidence="1">
    <location>
        <begin position="91"/>
        <end position="110"/>
    </location>
</feature>
<organism evidence="2">
    <name type="scientific">Cacopsylla melanoneura</name>
    <dbReference type="NCBI Taxonomy" id="428564"/>
    <lineage>
        <taxon>Eukaryota</taxon>
        <taxon>Metazoa</taxon>
        <taxon>Ecdysozoa</taxon>
        <taxon>Arthropoda</taxon>
        <taxon>Hexapoda</taxon>
        <taxon>Insecta</taxon>
        <taxon>Pterygota</taxon>
        <taxon>Neoptera</taxon>
        <taxon>Paraneoptera</taxon>
        <taxon>Hemiptera</taxon>
        <taxon>Sternorrhyncha</taxon>
        <taxon>Psylloidea</taxon>
        <taxon>Psyllidae</taxon>
        <taxon>Psyllinae</taxon>
        <taxon>Cacopsylla</taxon>
    </lineage>
</organism>
<keyword evidence="1" id="KW-0812">Transmembrane</keyword>
<name>A0A8D8ZFF0_9HEMI</name>
<feature type="transmembrane region" description="Helical" evidence="1">
    <location>
        <begin position="6"/>
        <end position="29"/>
    </location>
</feature>
<protein>
    <submittedName>
        <fullName evidence="2">Uncharacterized protein</fullName>
    </submittedName>
</protein>
<evidence type="ECO:0000313" key="2">
    <source>
        <dbReference type="EMBL" id="CAG6745116.1"/>
    </source>
</evidence>
<dbReference type="AlphaFoldDB" id="A0A8D8ZFF0"/>
<keyword evidence="1" id="KW-1133">Transmembrane helix</keyword>
<proteinExistence type="predicted"/>
<evidence type="ECO:0000256" key="1">
    <source>
        <dbReference type="SAM" id="Phobius"/>
    </source>
</evidence>